<dbReference type="GO" id="GO:0004368">
    <property type="term" value="F:glycerol-3-phosphate dehydrogenase (quinone) activity"/>
    <property type="evidence" value="ECO:0007669"/>
    <property type="project" value="UniProtKB-EC"/>
</dbReference>
<feature type="domain" description="FAD dependent oxidoreductase" evidence="1">
    <location>
        <begin position="5"/>
        <end position="354"/>
    </location>
</feature>
<feature type="domain" description="BFD-like [2Fe-2S]-binding" evidence="2">
    <location>
        <begin position="400"/>
        <end position="454"/>
    </location>
</feature>
<reference evidence="3 4" key="1">
    <citation type="submission" date="2020-08" db="EMBL/GenBank/DDBJ databases">
        <title>Sequencing the genomes of 1000 actinobacteria strains.</title>
        <authorList>
            <person name="Klenk H.-P."/>
        </authorList>
    </citation>
    <scope>NUCLEOTIDE SEQUENCE [LARGE SCALE GENOMIC DNA]</scope>
    <source>
        <strain evidence="3 4">DSM 45790</strain>
    </source>
</reference>
<keyword evidence="3" id="KW-0560">Oxidoreductase</keyword>
<dbReference type="RefSeq" id="WP_184611114.1">
    <property type="nucleotide sequence ID" value="NZ_BOOS01000069.1"/>
</dbReference>
<dbReference type="PROSITE" id="PS51257">
    <property type="entry name" value="PROKAR_LIPOPROTEIN"/>
    <property type="match status" value="1"/>
</dbReference>
<organism evidence="3 4">
    <name type="scientific">Sphaerisporangium krabiense</name>
    <dbReference type="NCBI Taxonomy" id="763782"/>
    <lineage>
        <taxon>Bacteria</taxon>
        <taxon>Bacillati</taxon>
        <taxon>Actinomycetota</taxon>
        <taxon>Actinomycetes</taxon>
        <taxon>Streptosporangiales</taxon>
        <taxon>Streptosporangiaceae</taxon>
        <taxon>Sphaerisporangium</taxon>
    </lineage>
</organism>
<dbReference type="InterPro" id="IPR036188">
    <property type="entry name" value="FAD/NAD-bd_sf"/>
</dbReference>
<evidence type="ECO:0000313" key="3">
    <source>
        <dbReference type="EMBL" id="MBB5626867.1"/>
    </source>
</evidence>
<name>A0A7W8Z3T2_9ACTN</name>
<dbReference type="InterPro" id="IPR041854">
    <property type="entry name" value="BFD-like_2Fe2S-bd_dom_sf"/>
</dbReference>
<dbReference type="PANTHER" id="PTHR42720">
    <property type="entry name" value="GLYCEROL-3-PHOSPHATE DEHYDROGENASE"/>
    <property type="match status" value="1"/>
</dbReference>
<dbReference type="SUPFAM" id="SSF54373">
    <property type="entry name" value="FAD-linked reductases, C-terminal domain"/>
    <property type="match status" value="1"/>
</dbReference>
<dbReference type="Gene3D" id="3.50.50.60">
    <property type="entry name" value="FAD/NAD(P)-binding domain"/>
    <property type="match status" value="1"/>
</dbReference>
<evidence type="ECO:0000313" key="4">
    <source>
        <dbReference type="Proteomes" id="UP000588112"/>
    </source>
</evidence>
<dbReference type="Gene3D" id="3.30.9.10">
    <property type="entry name" value="D-Amino Acid Oxidase, subunit A, domain 2"/>
    <property type="match status" value="1"/>
</dbReference>
<dbReference type="AlphaFoldDB" id="A0A7W8Z3T2"/>
<comment type="caution">
    <text evidence="3">The sequence shown here is derived from an EMBL/GenBank/DDBJ whole genome shotgun (WGS) entry which is preliminary data.</text>
</comment>
<dbReference type="EMBL" id="JACHBR010000001">
    <property type="protein sequence ID" value="MBB5626867.1"/>
    <property type="molecule type" value="Genomic_DNA"/>
</dbReference>
<dbReference type="CDD" id="cd19946">
    <property type="entry name" value="GlpA-like_Fer2_BFD-like"/>
    <property type="match status" value="1"/>
</dbReference>
<dbReference type="Gene3D" id="1.10.10.1100">
    <property type="entry name" value="BFD-like [2Fe-2S]-binding domain"/>
    <property type="match status" value="1"/>
</dbReference>
<dbReference type="Pfam" id="PF01266">
    <property type="entry name" value="DAO"/>
    <property type="match status" value="1"/>
</dbReference>
<sequence length="460" mass="48540">MRIHDVAIIGAGVVGCAVARELAAFELDVALVEARDDVGDATSKANTALLHTGFDATPGTLESRLVARGYAQLSRYAGETGISVEPTGALLVAWDEDQLAALPGLGDKAVANGYHAAEIVGRDTVYETVPALGPGALGGMTVPGESIVDPWSTTLAFAYDALARGVDLRLGARVESVDAGPDLTTLHTSRGDITARWVVNAAGLGADVIDGLFGHRRFSVTARRGELIVFDTAARPLAPKIVLPVPTSRGKGVLISPTVFGNVMLGPTSEDLQDRTDTSTSEAGIASLLEKGRRIMPSLLEEEITTSYAGLRAATEHGDYVVDVDAGQRYACLGGIRSTGLTASMSIAEHLRDLLDEAGLPLKPRSDLPPPVRVPVLGEAFTRPYQSDELIRADAEYGRIVCFCEKVTRGEVRDAFAAPIPPHDLNGLRRRTRATLGRCQGFFCGAEVGRLFAEATGTEA</sequence>
<evidence type="ECO:0000259" key="1">
    <source>
        <dbReference type="Pfam" id="PF01266"/>
    </source>
</evidence>
<proteinExistence type="predicted"/>
<dbReference type="InterPro" id="IPR006076">
    <property type="entry name" value="FAD-dep_OxRdtase"/>
</dbReference>
<protein>
    <submittedName>
        <fullName evidence="3">Glycerol-3-phosphate dehydrogenase</fullName>
        <ecNumber evidence="3">1.1.5.3</ecNumber>
    </submittedName>
</protein>
<dbReference type="EC" id="1.1.5.3" evidence="3"/>
<gene>
    <name evidence="3" type="ORF">BJ981_002566</name>
</gene>
<evidence type="ECO:0000259" key="2">
    <source>
        <dbReference type="Pfam" id="PF04324"/>
    </source>
</evidence>
<dbReference type="SUPFAM" id="SSF51905">
    <property type="entry name" value="FAD/NAD(P)-binding domain"/>
    <property type="match status" value="1"/>
</dbReference>
<dbReference type="InterPro" id="IPR052745">
    <property type="entry name" value="G3P_Oxidase/Oxidoreductase"/>
</dbReference>
<dbReference type="Pfam" id="PF04324">
    <property type="entry name" value="Fer2_BFD"/>
    <property type="match status" value="1"/>
</dbReference>
<accession>A0A7W8Z3T2</accession>
<dbReference type="PANTHER" id="PTHR42720:SF1">
    <property type="entry name" value="GLYCEROL 3-PHOSPHATE OXIDASE"/>
    <property type="match status" value="1"/>
</dbReference>
<dbReference type="Proteomes" id="UP000588112">
    <property type="component" value="Unassembled WGS sequence"/>
</dbReference>
<dbReference type="InterPro" id="IPR007419">
    <property type="entry name" value="BFD-like_2Fe2S-bd_dom"/>
</dbReference>
<keyword evidence="4" id="KW-1185">Reference proteome</keyword>